<dbReference type="EMBL" id="AWSO01001106">
    <property type="protein sequence ID" value="ESK85240.1"/>
    <property type="molecule type" value="Genomic_DNA"/>
</dbReference>
<evidence type="ECO:0000313" key="1">
    <source>
        <dbReference type="EMBL" id="ESK85240.1"/>
    </source>
</evidence>
<sequence>MRIVGVLYGQYGFPHLPSTHPKEENFNLSNPSTLRTFLITCIARATELPEALERATLLLESISLHNVGKLHGQGTVYFPDFPWSRIREVELEDRYDETKICQVLRQCKRLETLILHSPLNVHLCEVSAQLVPVTLPNLGKIQLCTAGLCTCLSLSALQHMDLIKVQMVGRDLDIVMVMIKRSGCGHRLEYLSIGDISMMDVTVERLLRLTLNIKELVLSGHVVSGYILERIAMALPELHSLLIRHGLDRFQSTLAPPPLSALVQLVKKKNKAQNTKLRKVRLEAYEEVVLEKDVLEKLETLSSPELVVDIRLDPGKVDRYDRLLYLRDVLYRKLCPLPTDPVLMRNLIEAIVDYLFRIWENLEVDKASQSDAGAILARIIADIEIPREEESHIRARARRFYIAFVVQSMCFTSNLSCTYIVR</sequence>
<accession>V2WYI8</accession>
<evidence type="ECO:0008006" key="3">
    <source>
        <dbReference type="Google" id="ProtNLM"/>
    </source>
</evidence>
<gene>
    <name evidence="1" type="ORF">Moror_11387</name>
</gene>
<dbReference type="Proteomes" id="UP000017559">
    <property type="component" value="Unassembled WGS sequence"/>
</dbReference>
<comment type="caution">
    <text evidence="1">The sequence shown here is derived from an EMBL/GenBank/DDBJ whole genome shotgun (WGS) entry which is preliminary data.</text>
</comment>
<dbReference type="SUPFAM" id="SSF52047">
    <property type="entry name" value="RNI-like"/>
    <property type="match status" value="1"/>
</dbReference>
<evidence type="ECO:0000313" key="2">
    <source>
        <dbReference type="Proteomes" id="UP000017559"/>
    </source>
</evidence>
<keyword evidence="2" id="KW-1185">Reference proteome</keyword>
<dbReference type="AlphaFoldDB" id="V2WYI8"/>
<dbReference type="InterPro" id="IPR032675">
    <property type="entry name" value="LRR_dom_sf"/>
</dbReference>
<organism evidence="1 2">
    <name type="scientific">Moniliophthora roreri (strain MCA 2997)</name>
    <name type="common">Cocoa frosty pod rot fungus</name>
    <name type="synonym">Crinipellis roreri</name>
    <dbReference type="NCBI Taxonomy" id="1381753"/>
    <lineage>
        <taxon>Eukaryota</taxon>
        <taxon>Fungi</taxon>
        <taxon>Dikarya</taxon>
        <taxon>Basidiomycota</taxon>
        <taxon>Agaricomycotina</taxon>
        <taxon>Agaricomycetes</taxon>
        <taxon>Agaricomycetidae</taxon>
        <taxon>Agaricales</taxon>
        <taxon>Marasmiineae</taxon>
        <taxon>Marasmiaceae</taxon>
        <taxon>Moniliophthora</taxon>
    </lineage>
</organism>
<dbReference type="OrthoDB" id="3217549at2759"/>
<name>V2WYI8_MONRO</name>
<dbReference type="Gene3D" id="3.80.10.10">
    <property type="entry name" value="Ribonuclease Inhibitor"/>
    <property type="match status" value="1"/>
</dbReference>
<dbReference type="KEGG" id="mrr:Moror_11387"/>
<reference evidence="1 2" key="1">
    <citation type="journal article" date="2014" name="BMC Genomics">
        <title>Genome and secretome analysis of the hemibiotrophic fungal pathogen, Moniliophthora roreri, which causes frosty pod rot disease of cacao: mechanisms of the biotrophic and necrotrophic phases.</title>
        <authorList>
            <person name="Meinhardt L.W."/>
            <person name="Costa G.G.L."/>
            <person name="Thomazella D.P.T."/>
            <person name="Teixeira P.J.P.L."/>
            <person name="Carazzolle M.F."/>
            <person name="Schuster S.C."/>
            <person name="Carlson J.E."/>
            <person name="Guiltinan M.J."/>
            <person name="Mieczkowski P."/>
            <person name="Farmer A."/>
            <person name="Ramaraj T."/>
            <person name="Crozier J."/>
            <person name="Davis R.E."/>
            <person name="Shao J."/>
            <person name="Melnick R.L."/>
            <person name="Pereira G.A.G."/>
            <person name="Bailey B.A."/>
        </authorList>
    </citation>
    <scope>NUCLEOTIDE SEQUENCE [LARGE SCALE GENOMIC DNA]</scope>
    <source>
        <strain evidence="1 2">MCA 2997</strain>
    </source>
</reference>
<protein>
    <recommendedName>
        <fullName evidence="3">F-box domain-containing protein</fullName>
    </recommendedName>
</protein>
<proteinExistence type="predicted"/>
<dbReference type="HOGENOM" id="CLU_650677_0_0_1"/>